<dbReference type="EMBL" id="AP025730">
    <property type="protein sequence ID" value="BDI03859.1"/>
    <property type="molecule type" value="Genomic_DNA"/>
</dbReference>
<feature type="domain" description="Glycine zipper" evidence="2">
    <location>
        <begin position="70"/>
        <end position="113"/>
    </location>
</feature>
<name>A0ABN6PIM3_9BURK</name>
<evidence type="ECO:0000256" key="1">
    <source>
        <dbReference type="SAM" id="SignalP"/>
    </source>
</evidence>
<keyword evidence="1" id="KW-0732">Signal</keyword>
<reference evidence="3" key="1">
    <citation type="submission" date="2022-04" db="EMBL/GenBank/DDBJ databases">
        <title>Whole genome sequence of Sphaerotilus sp. FB-5.</title>
        <authorList>
            <person name="Takeda M."/>
            <person name="Narihara S."/>
            <person name="Akimoto M."/>
            <person name="Akimoto R."/>
            <person name="Nishiyashiki S."/>
            <person name="Murakami T."/>
        </authorList>
    </citation>
    <scope>NUCLEOTIDE SEQUENCE</scope>
    <source>
        <strain evidence="3">FB-5</strain>
    </source>
</reference>
<organism evidence="3 4">
    <name type="scientific">Sphaerotilus microaerophilus</name>
    <dbReference type="NCBI Taxonomy" id="2914710"/>
    <lineage>
        <taxon>Bacteria</taxon>
        <taxon>Pseudomonadati</taxon>
        <taxon>Pseudomonadota</taxon>
        <taxon>Betaproteobacteria</taxon>
        <taxon>Burkholderiales</taxon>
        <taxon>Sphaerotilaceae</taxon>
        <taxon>Sphaerotilus</taxon>
    </lineage>
</organism>
<evidence type="ECO:0000313" key="3">
    <source>
        <dbReference type="EMBL" id="BDI03859.1"/>
    </source>
</evidence>
<gene>
    <name evidence="3" type="ORF">CATMQ487_08290</name>
</gene>
<keyword evidence="4" id="KW-1185">Reference proteome</keyword>
<dbReference type="Pfam" id="PF13488">
    <property type="entry name" value="Gly-zipper_Omp"/>
    <property type="match status" value="1"/>
</dbReference>
<evidence type="ECO:0000259" key="2">
    <source>
        <dbReference type="Pfam" id="PF13488"/>
    </source>
</evidence>
<evidence type="ECO:0000313" key="4">
    <source>
        <dbReference type="Proteomes" id="UP001057498"/>
    </source>
</evidence>
<proteinExistence type="predicted"/>
<dbReference type="Proteomes" id="UP001057498">
    <property type="component" value="Chromosome"/>
</dbReference>
<sequence>MEHCTSHMTRIPARPRPTALLLAATLALAACSTTSPDVVQPRDAQHLSTVLDAVVLNVRAVVVEGQQSGIGGAAGGAVGGIAGGSVGGRREGAAVAVIGAVAGAVIGNAIERQGTREEAVEILLQLPSGERRAIVQARGKEDFAEGDAVLLITTGGKTRVAKAPPRNAAPAASR</sequence>
<protein>
    <recommendedName>
        <fullName evidence="2">Glycine zipper domain-containing protein</fullName>
    </recommendedName>
</protein>
<accession>A0ABN6PIM3</accession>
<dbReference type="InterPro" id="IPR039567">
    <property type="entry name" value="Gly-zipper"/>
</dbReference>
<feature type="signal peptide" evidence="1">
    <location>
        <begin position="1"/>
        <end position="29"/>
    </location>
</feature>
<feature type="chain" id="PRO_5047281029" description="Glycine zipper domain-containing protein" evidence="1">
    <location>
        <begin position="30"/>
        <end position="174"/>
    </location>
</feature>